<name>A0A0U5JX37_LIMRT</name>
<gene>
    <name evidence="1" type="ORF">LRLP16767_LR202_02113</name>
</gene>
<dbReference type="EMBL" id="LN887683">
    <property type="protein sequence ID" value="CUR42441.1"/>
    <property type="molecule type" value="Genomic_DNA"/>
</dbReference>
<evidence type="ECO:0000313" key="2">
    <source>
        <dbReference type="Proteomes" id="UP000235484"/>
    </source>
</evidence>
<sequence length="58" mass="6714">MFDEKLKKAEGFILLQNNLMNAVFVKQATPVGDVEALTRYYKSQQTLSELFNEQMGWV</sequence>
<dbReference type="AlphaFoldDB" id="A0A0U5JX37"/>
<protein>
    <submittedName>
        <fullName evidence="1">Uncharacterized protein</fullName>
    </submittedName>
</protein>
<dbReference type="Proteomes" id="UP000235484">
    <property type="component" value="Unassembled WGS sequence"/>
</dbReference>
<proteinExistence type="predicted"/>
<evidence type="ECO:0000313" key="1">
    <source>
        <dbReference type="EMBL" id="CUR42441.1"/>
    </source>
</evidence>
<reference evidence="2" key="1">
    <citation type="submission" date="2015-10" db="EMBL/GenBank/DDBJ databases">
        <authorList>
            <person name="Crossman L.C."/>
        </authorList>
    </citation>
    <scope>NUCLEOTIDE SEQUENCE [LARGE SCALE GENOMIC DNA]</scope>
    <source>
        <strain evidence="2">20-2</strain>
    </source>
</reference>
<dbReference type="RefSeq" id="WP_168240291.1">
    <property type="nucleotide sequence ID" value="NZ_CP051129.1"/>
</dbReference>
<accession>A0A0U5JX37</accession>
<organism evidence="1 2">
    <name type="scientific">Limosilactobacillus reuteri</name>
    <name type="common">Lactobacillus reuteri</name>
    <dbReference type="NCBI Taxonomy" id="1598"/>
    <lineage>
        <taxon>Bacteria</taxon>
        <taxon>Bacillati</taxon>
        <taxon>Bacillota</taxon>
        <taxon>Bacilli</taxon>
        <taxon>Lactobacillales</taxon>
        <taxon>Lactobacillaceae</taxon>
        <taxon>Limosilactobacillus</taxon>
    </lineage>
</organism>